<keyword evidence="2" id="KW-1185">Reference proteome</keyword>
<protein>
    <submittedName>
        <fullName evidence="1">DUF1450 domain-containing protein</fullName>
    </submittedName>
</protein>
<proteinExistence type="predicted"/>
<reference evidence="1 2" key="1">
    <citation type="submission" date="2021-03" db="EMBL/GenBank/DDBJ databases">
        <title>Thermosipho ferrireducens sp.nov., an anaerobic thermophilic iron-reducing bacterium isolated from a deep-sea hydrothermal sulfide deposits.</title>
        <authorList>
            <person name="Zeng X."/>
            <person name="Chen Y."/>
            <person name="Shao Z."/>
        </authorList>
    </citation>
    <scope>NUCLEOTIDE SEQUENCE [LARGE SCALE GENOMIC DNA]</scope>
    <source>
        <strain evidence="1 2">JL129W03</strain>
    </source>
</reference>
<dbReference type="Proteomes" id="UP000671862">
    <property type="component" value="Chromosome"/>
</dbReference>
<organism evidence="1 2">
    <name type="scientific">Thermosipho ferrireducens</name>
    <dbReference type="NCBI Taxonomy" id="2571116"/>
    <lineage>
        <taxon>Bacteria</taxon>
        <taxon>Thermotogati</taxon>
        <taxon>Thermotogota</taxon>
        <taxon>Thermotogae</taxon>
        <taxon>Thermotogales</taxon>
        <taxon>Fervidobacteriaceae</taxon>
        <taxon>Thermosipho</taxon>
    </lineage>
</organism>
<sequence>MIKVCKNCKELERIIEHLNKKQHEFVIENCLDQCEICRDKYFLIKNEKLIIADNIEDLLKKL</sequence>
<evidence type="ECO:0000313" key="1">
    <source>
        <dbReference type="EMBL" id="QTA37684.1"/>
    </source>
</evidence>
<gene>
    <name evidence="1" type="ORF">JYK00_08130</name>
</gene>
<accession>A0ABX7S593</accession>
<dbReference type="EMBL" id="CP071446">
    <property type="protein sequence ID" value="QTA37684.1"/>
    <property type="molecule type" value="Genomic_DNA"/>
</dbReference>
<evidence type="ECO:0000313" key="2">
    <source>
        <dbReference type="Proteomes" id="UP000671862"/>
    </source>
</evidence>
<name>A0ABX7S593_9BACT</name>
<dbReference type="RefSeq" id="WP_207566408.1">
    <property type="nucleotide sequence ID" value="NZ_CP071446.1"/>
</dbReference>